<reference evidence="3 4" key="1">
    <citation type="submission" date="2018-01" db="EMBL/GenBank/DDBJ databases">
        <title>Metagenomic assembled genomes from two thermal pools in the Uzon Caldera, Kamchatka, Russia.</title>
        <authorList>
            <person name="Wilkins L."/>
            <person name="Ettinger C."/>
        </authorList>
    </citation>
    <scope>NUCLEOTIDE SEQUENCE [LARGE SCALE GENOMIC DNA]</scope>
    <source>
        <strain evidence="3">ZAV-02</strain>
    </source>
</reference>
<dbReference type="InterPro" id="IPR036515">
    <property type="entry name" value="Transposase_17_sf"/>
</dbReference>
<feature type="region of interest" description="Disordered" evidence="1">
    <location>
        <begin position="35"/>
        <end position="57"/>
    </location>
</feature>
<dbReference type="Proteomes" id="UP000243376">
    <property type="component" value="Unassembled WGS sequence"/>
</dbReference>
<dbReference type="GO" id="GO:0006313">
    <property type="term" value="P:DNA transposition"/>
    <property type="evidence" value="ECO:0007669"/>
    <property type="project" value="InterPro"/>
</dbReference>
<protein>
    <recommendedName>
        <fullName evidence="2">Transposase IS200-like domain-containing protein</fullName>
    </recommendedName>
</protein>
<dbReference type="EMBL" id="PNIQ01000325">
    <property type="protein sequence ID" value="PMP83659.1"/>
    <property type="molecule type" value="Genomic_DNA"/>
</dbReference>
<organism evidence="3 4">
    <name type="scientific">Chloroflexus aggregans</name>
    <dbReference type="NCBI Taxonomy" id="152260"/>
    <lineage>
        <taxon>Bacteria</taxon>
        <taxon>Bacillati</taxon>
        <taxon>Chloroflexota</taxon>
        <taxon>Chloroflexia</taxon>
        <taxon>Chloroflexales</taxon>
        <taxon>Chloroflexineae</taxon>
        <taxon>Chloroflexaceae</taxon>
        <taxon>Chloroflexus</taxon>
    </lineage>
</organism>
<comment type="caution">
    <text evidence="3">The sequence shown here is derived from an EMBL/GenBank/DDBJ whole genome shotgun (WGS) entry which is preliminary data.</text>
</comment>
<feature type="domain" description="Transposase IS200-like" evidence="2">
    <location>
        <begin position="5"/>
        <end position="42"/>
    </location>
</feature>
<dbReference type="GO" id="GO:0003677">
    <property type="term" value="F:DNA binding"/>
    <property type="evidence" value="ECO:0007669"/>
    <property type="project" value="InterPro"/>
</dbReference>
<evidence type="ECO:0000256" key="1">
    <source>
        <dbReference type="SAM" id="MobiDB-lite"/>
    </source>
</evidence>
<gene>
    <name evidence="3" type="ORF">C0184_04980</name>
</gene>
<dbReference type="InterPro" id="IPR002686">
    <property type="entry name" value="Transposase_17"/>
</dbReference>
<sequence>MDHVVQPDHVHLLLDGDPRSGRHTVVALINGRTSHEVQGTRFPRGTRASRRSRRAVR</sequence>
<feature type="compositionally biased region" description="Basic residues" evidence="1">
    <location>
        <begin position="47"/>
        <end position="57"/>
    </location>
</feature>
<name>A0A2J6X8R2_9CHLR</name>
<evidence type="ECO:0000259" key="2">
    <source>
        <dbReference type="Pfam" id="PF01797"/>
    </source>
</evidence>
<evidence type="ECO:0000313" key="3">
    <source>
        <dbReference type="EMBL" id="PMP83659.1"/>
    </source>
</evidence>
<dbReference type="AlphaFoldDB" id="A0A2J6X8R2"/>
<proteinExistence type="predicted"/>
<evidence type="ECO:0000313" key="4">
    <source>
        <dbReference type="Proteomes" id="UP000243376"/>
    </source>
</evidence>
<dbReference type="SUPFAM" id="SSF143422">
    <property type="entry name" value="Transposase IS200-like"/>
    <property type="match status" value="1"/>
</dbReference>
<dbReference type="Gene3D" id="3.30.70.1290">
    <property type="entry name" value="Transposase IS200-like"/>
    <property type="match status" value="1"/>
</dbReference>
<accession>A0A2J6X8R2</accession>
<dbReference type="GO" id="GO:0004803">
    <property type="term" value="F:transposase activity"/>
    <property type="evidence" value="ECO:0007669"/>
    <property type="project" value="InterPro"/>
</dbReference>
<dbReference type="Pfam" id="PF01797">
    <property type="entry name" value="Y1_Tnp"/>
    <property type="match status" value="1"/>
</dbReference>